<sequence>MVSCSKRRKTIPPFCKDDSRCYWNNKSCKRRPGVHNNTRRNMNNMRVQDHHAQNNAKLNLILHKLNNIEMAIHKLTRKTNVKSAAPKSARTAKASNVEKMLKDYEYNENTSMGANNSPKTASPTNVALLMNQNNNLSKTNSRKTASPNAVNRLKRLMNQN</sequence>
<proteinExistence type="predicted"/>
<reference evidence="1" key="1">
    <citation type="journal article" date="2020" name="Nature">
        <title>Giant virus diversity and host interactions through global metagenomics.</title>
        <authorList>
            <person name="Schulz F."/>
            <person name="Roux S."/>
            <person name="Paez-Espino D."/>
            <person name="Jungbluth S."/>
            <person name="Walsh D.A."/>
            <person name="Denef V.J."/>
            <person name="McMahon K.D."/>
            <person name="Konstantinidis K.T."/>
            <person name="Eloe-Fadrosh E.A."/>
            <person name="Kyrpides N.C."/>
            <person name="Woyke T."/>
        </authorList>
    </citation>
    <scope>NUCLEOTIDE SEQUENCE</scope>
    <source>
        <strain evidence="1">GVMAG-S-ERX555907-102</strain>
    </source>
</reference>
<name>A0A6C0L0D1_9ZZZZ</name>
<protein>
    <submittedName>
        <fullName evidence="1">Uncharacterized protein</fullName>
    </submittedName>
</protein>
<organism evidence="1">
    <name type="scientific">viral metagenome</name>
    <dbReference type="NCBI Taxonomy" id="1070528"/>
    <lineage>
        <taxon>unclassified sequences</taxon>
        <taxon>metagenomes</taxon>
        <taxon>organismal metagenomes</taxon>
    </lineage>
</organism>
<evidence type="ECO:0000313" key="1">
    <source>
        <dbReference type="EMBL" id="QHU22380.1"/>
    </source>
</evidence>
<dbReference type="AlphaFoldDB" id="A0A6C0L0D1"/>
<accession>A0A6C0L0D1</accession>
<dbReference type="EMBL" id="MN741006">
    <property type="protein sequence ID" value="QHU22380.1"/>
    <property type="molecule type" value="Genomic_DNA"/>
</dbReference>